<dbReference type="Proteomes" id="UP000441925">
    <property type="component" value="Unassembled WGS sequence"/>
</dbReference>
<dbReference type="RefSeq" id="WP_154539484.1">
    <property type="nucleotide sequence ID" value="NZ_VULQ01000002.1"/>
</dbReference>
<evidence type="ECO:0000313" key="2">
    <source>
        <dbReference type="Proteomes" id="UP000441925"/>
    </source>
</evidence>
<sequence>MVLAIDWSSIFLIRLELDLGGLMDYRGNFEKRKNRFRVDFVKAFLKGYGWSLEVREEIKQELGCKKDRLDMLRTGWSSSVPVHGGGSSQEDAICFILDEVGDLEDVMEEIKEVYRPIRLAIRSLDDCMLINIVLRLWVYKDESCRSLAKKYKVSKSAIWNKSNVALLCIWRFLVNYDED</sequence>
<proteinExistence type="predicted"/>
<dbReference type="AlphaFoldDB" id="A0A6N7VUM5"/>
<accession>A0A6N7VUM5</accession>
<protein>
    <submittedName>
        <fullName evidence="1">Uncharacterized protein</fullName>
    </submittedName>
</protein>
<evidence type="ECO:0000313" key="1">
    <source>
        <dbReference type="EMBL" id="MSS77399.1"/>
    </source>
</evidence>
<name>A0A6N7VUM5_9FIRM</name>
<keyword evidence="2" id="KW-1185">Reference proteome</keyword>
<organism evidence="1 2">
    <name type="scientific">Anaerococcus porci</name>
    <dbReference type="NCBI Taxonomy" id="2652269"/>
    <lineage>
        <taxon>Bacteria</taxon>
        <taxon>Bacillati</taxon>
        <taxon>Bacillota</taxon>
        <taxon>Tissierellia</taxon>
        <taxon>Tissierellales</taxon>
        <taxon>Peptoniphilaceae</taxon>
        <taxon>Anaerococcus</taxon>
    </lineage>
</organism>
<gene>
    <name evidence="1" type="ORF">FYJ26_03040</name>
</gene>
<comment type="caution">
    <text evidence="1">The sequence shown here is derived from an EMBL/GenBank/DDBJ whole genome shotgun (WGS) entry which is preliminary data.</text>
</comment>
<reference evidence="1 2" key="1">
    <citation type="submission" date="2019-08" db="EMBL/GenBank/DDBJ databases">
        <title>In-depth cultivation of the pig gut microbiome towards novel bacterial diversity and tailored functional studies.</title>
        <authorList>
            <person name="Wylensek D."/>
            <person name="Hitch T.C.A."/>
            <person name="Clavel T."/>
        </authorList>
    </citation>
    <scope>NUCLEOTIDE SEQUENCE [LARGE SCALE GENOMIC DNA]</scope>
    <source>
        <strain evidence="1 2">WCA-380-WT-2B</strain>
    </source>
</reference>
<dbReference type="EMBL" id="VULQ01000002">
    <property type="protein sequence ID" value="MSS77399.1"/>
    <property type="molecule type" value="Genomic_DNA"/>
</dbReference>